<name>A0A1E8CM66_9GAMM</name>
<evidence type="ECO:0000256" key="1">
    <source>
        <dbReference type="ARBA" id="ARBA00022763"/>
    </source>
</evidence>
<gene>
    <name evidence="3" type="ORF">PHACT_09710</name>
</gene>
<evidence type="ECO:0008006" key="5">
    <source>
        <dbReference type="Google" id="ProtNLM"/>
    </source>
</evidence>
<dbReference type="PANTHER" id="PTHR35369">
    <property type="entry name" value="BLR3025 PROTEIN-RELATED"/>
    <property type="match status" value="1"/>
</dbReference>
<evidence type="ECO:0000313" key="3">
    <source>
        <dbReference type="EMBL" id="OFE13382.1"/>
    </source>
</evidence>
<protein>
    <recommendedName>
        <fullName evidence="5">UmuC domain-containing protein</fullName>
    </recommendedName>
</protein>
<proteinExistence type="predicted"/>
<dbReference type="RefSeq" id="WP_070117436.1">
    <property type="nucleotide sequence ID" value="NZ_MASR01000001.1"/>
</dbReference>
<accession>A0A1E8CM66</accession>
<feature type="compositionally biased region" description="Low complexity" evidence="2">
    <location>
        <begin position="31"/>
        <end position="47"/>
    </location>
</feature>
<evidence type="ECO:0000313" key="4">
    <source>
        <dbReference type="Proteomes" id="UP000175669"/>
    </source>
</evidence>
<keyword evidence="4" id="KW-1185">Reference proteome</keyword>
<keyword evidence="1" id="KW-0227">DNA damage</keyword>
<dbReference type="GO" id="GO:0006281">
    <property type="term" value="P:DNA repair"/>
    <property type="evidence" value="ECO:0007669"/>
    <property type="project" value="TreeGrafter"/>
</dbReference>
<dbReference type="InterPro" id="IPR043502">
    <property type="entry name" value="DNA/RNA_pol_sf"/>
</dbReference>
<comment type="caution">
    <text evidence="3">The sequence shown here is derived from an EMBL/GenBank/DDBJ whole genome shotgun (WGS) entry which is preliminary data.</text>
</comment>
<dbReference type="PANTHER" id="PTHR35369:SF2">
    <property type="entry name" value="BLR3025 PROTEIN"/>
    <property type="match status" value="1"/>
</dbReference>
<dbReference type="STRING" id="1524254.PHACT_09710"/>
<reference evidence="4" key="1">
    <citation type="submission" date="2016-07" db="EMBL/GenBank/DDBJ databases">
        <authorList>
            <person name="Florea S."/>
            <person name="Webb J.S."/>
            <person name="Jaromczyk J."/>
            <person name="Schardl C.L."/>
        </authorList>
    </citation>
    <scope>NUCLEOTIDE SEQUENCE [LARGE SCALE GENOMIC DNA]</scope>
    <source>
        <strain evidence="4">KCTC 42131</strain>
    </source>
</reference>
<evidence type="ECO:0000256" key="2">
    <source>
        <dbReference type="SAM" id="MobiDB-lite"/>
    </source>
</evidence>
<organism evidence="3 4">
    <name type="scientific">Pseudohongiella acticola</name>
    <dbReference type="NCBI Taxonomy" id="1524254"/>
    <lineage>
        <taxon>Bacteria</taxon>
        <taxon>Pseudomonadati</taxon>
        <taxon>Pseudomonadota</taxon>
        <taxon>Gammaproteobacteria</taxon>
        <taxon>Pseudomonadales</taxon>
        <taxon>Pseudohongiellaceae</taxon>
        <taxon>Pseudohongiella</taxon>
    </lineage>
</organism>
<dbReference type="EMBL" id="MASR01000001">
    <property type="protein sequence ID" value="OFE13382.1"/>
    <property type="molecule type" value="Genomic_DNA"/>
</dbReference>
<dbReference type="SUPFAM" id="SSF56672">
    <property type="entry name" value="DNA/RNA polymerases"/>
    <property type="match status" value="1"/>
</dbReference>
<dbReference type="Proteomes" id="UP000175669">
    <property type="component" value="Unassembled WGS sequence"/>
</dbReference>
<dbReference type="AlphaFoldDB" id="A0A1E8CM66"/>
<dbReference type="OrthoDB" id="5298951at2"/>
<sequence length="536" mass="60580">MLGRRQSRALAGKPRVSTRAGNRLPVSLPEQPSAQQNAPKKAQQNLQHKAQRQSQQNLRRAPATHRKRTSLWYALYFPALPDTRIADPHANAQTKPHTKQHDEISLISLVAQQCQQISDYISLDGNDALVLEVGRSLRYFGGLKSIRQQIESGIETQLSHTNFVQAVAPNASASLLLARTGQQSVIARPDDLRSRLGSIPTNALAIDVRVRKKLANCGLFYLRDIWRLPLPEMRIRFGRHFSDYIESCLGLRPGLRQRWQAKPVYHDSVDSDHGLYSTQQIINVCEKLLHRLEDFLKKKHLCTDQLMFVLDYGSSGQGNSDHDTGGDTRHENITVNVRKAERSARLFLLLLETQLTGMNFAGEVYAITLHVTHFTLFKPDGGVQQKTRGHDSRDGSQLLDTLAAKLGSHAVQRLLLKPDYCPESATRMVSYLTPPSEESLLTGNSVTINSHNPCWLLQPPRPLAIRNQQLHYRSPLTLLRGPRRIETRWWQEQGIRRDYYVAANTQGNLLWVYQDLAHAGGAEQNSTAWYLHGFFG</sequence>
<feature type="region of interest" description="Disordered" evidence="2">
    <location>
        <begin position="1"/>
        <end position="65"/>
    </location>
</feature>
<dbReference type="InterPro" id="IPR050356">
    <property type="entry name" value="SulA_CellDiv_inhibitor"/>
</dbReference>